<dbReference type="CDD" id="cd00207">
    <property type="entry name" value="fer2"/>
    <property type="match status" value="1"/>
</dbReference>
<dbReference type="GO" id="GO:0004016">
    <property type="term" value="F:adenylate cyclase activity"/>
    <property type="evidence" value="ECO:0007669"/>
    <property type="project" value="UniProtKB-EC"/>
</dbReference>
<dbReference type="GO" id="GO:0035556">
    <property type="term" value="P:intracellular signal transduction"/>
    <property type="evidence" value="ECO:0007669"/>
    <property type="project" value="InterPro"/>
</dbReference>
<dbReference type="PANTHER" id="PTHR43081:SF17">
    <property type="entry name" value="BLL5647 PROTEIN"/>
    <property type="match status" value="1"/>
</dbReference>
<dbReference type="SUPFAM" id="SSF54292">
    <property type="entry name" value="2Fe-2S ferredoxin-like"/>
    <property type="match status" value="1"/>
</dbReference>
<keyword evidence="4" id="KW-1133">Transmembrane helix</keyword>
<feature type="transmembrane region" description="Helical" evidence="4">
    <location>
        <begin position="36"/>
        <end position="58"/>
    </location>
</feature>
<dbReference type="InterPro" id="IPR029787">
    <property type="entry name" value="Nucleotide_cyclase"/>
</dbReference>
<feature type="transmembrane region" description="Helical" evidence="4">
    <location>
        <begin position="107"/>
        <end position="125"/>
    </location>
</feature>
<evidence type="ECO:0000256" key="3">
    <source>
        <dbReference type="ARBA" id="ARBA00023136"/>
    </source>
</evidence>
<dbReference type="AlphaFoldDB" id="A0AAE3VKW7"/>
<feature type="domain" description="Guanylate cyclase" evidence="5">
    <location>
        <begin position="379"/>
        <end position="514"/>
    </location>
</feature>
<feature type="transmembrane region" description="Helical" evidence="4">
    <location>
        <begin position="78"/>
        <end position="95"/>
    </location>
</feature>
<dbReference type="InterPro" id="IPR012675">
    <property type="entry name" value="Beta-grasp_dom_sf"/>
</dbReference>
<comment type="subcellular location">
    <subcellularLocation>
        <location evidence="1">Cell membrane</location>
        <topology evidence="1">Multi-pass membrane protein</topology>
    </subcellularLocation>
</comment>
<evidence type="ECO:0000256" key="2">
    <source>
        <dbReference type="ARBA" id="ARBA00022475"/>
    </source>
</evidence>
<dbReference type="CDD" id="cd07302">
    <property type="entry name" value="CHD"/>
    <property type="match status" value="1"/>
</dbReference>
<evidence type="ECO:0000313" key="7">
    <source>
        <dbReference type="EMBL" id="MDQ0313895.1"/>
    </source>
</evidence>
<keyword evidence="4" id="KW-0812">Transmembrane</keyword>
<dbReference type="Gene3D" id="3.30.70.1230">
    <property type="entry name" value="Nucleotide cyclase"/>
    <property type="match status" value="1"/>
</dbReference>
<dbReference type="SMART" id="SM00044">
    <property type="entry name" value="CYCc"/>
    <property type="match status" value="1"/>
</dbReference>
<feature type="domain" description="2Fe-2S ferredoxin-type" evidence="6">
    <location>
        <begin position="261"/>
        <end position="356"/>
    </location>
</feature>
<dbReference type="Pfam" id="PF00211">
    <property type="entry name" value="Guanylate_cyc"/>
    <property type="match status" value="1"/>
</dbReference>
<keyword evidence="8" id="KW-1185">Reference proteome</keyword>
<feature type="transmembrane region" description="Helical" evidence="4">
    <location>
        <begin position="152"/>
        <end position="174"/>
    </location>
</feature>
<dbReference type="RefSeq" id="WP_306883686.1">
    <property type="nucleotide sequence ID" value="NZ_JAUSUL010000001.1"/>
</dbReference>
<protein>
    <submittedName>
        <fullName evidence="7">Adenylate cyclase</fullName>
        <ecNumber evidence="7">4.6.1.1</ecNumber>
    </submittedName>
</protein>
<keyword evidence="2" id="KW-1003">Cell membrane</keyword>
<dbReference type="InterPro" id="IPR034804">
    <property type="entry name" value="SQR/QFR_C/D"/>
</dbReference>
<dbReference type="PANTHER" id="PTHR43081">
    <property type="entry name" value="ADENYLATE CYCLASE, TERMINAL-DIFFERENTIATION SPECIFIC-RELATED"/>
    <property type="match status" value="1"/>
</dbReference>
<evidence type="ECO:0000259" key="6">
    <source>
        <dbReference type="PROSITE" id="PS51085"/>
    </source>
</evidence>
<sequence length="589" mass="64273">MISIFRGRNLARRSPLAATGPGAGHVLQRLRLASGLVLFAYVFIHFVGHALGIVSLAWMDAAAFVQDLIWRSVPGTVLLYGALATHVVLVLIKVARRRTIRMPVWEALQIILGLLIPFWLVTHVVGTRGLEEVFGIEDTYRSVLTLLWPDLLGFQTTLMLLVWVHSCIGLHFWLRLKTWYATAAPWLLTVAIGMPLLASWGWIEAARRLALAGERQSNLTEEAFRWSAGVVETTRVIYAVCAILALVIIPFAAAALRRGWSGIRVTYPGDRVIYTLPGPTLLEISRSGQIPHASVCGGRARCSTCRTRILAGGDKLPPPRPTEARVLERIDAAEDVRLACQVRPRSDISVQPLFPTRETSAPLEAASESYRWGVEQRAAILFVDMRGFTALSEQRLPYDVVYLLNEYLNTMSAAVRANGGYVDKYIGDAVMAIFGISEGEEAGCGMALSAAGDMVRGLERLNRTFAQHLSEPLRIGIGIHAGPVVLGRVGAIEDKRIQGLTALGDTVNTASRLEAATKELGTTLVFSEAVAKAAAADVSAARATELTVRGRVDALKVYAVDDPTSYSRANVRASKGHAGRLWRWVRKAS</sequence>
<dbReference type="EC" id="4.6.1.1" evidence="7"/>
<dbReference type="Proteomes" id="UP001229244">
    <property type="component" value="Unassembled WGS sequence"/>
</dbReference>
<feature type="transmembrane region" description="Helical" evidence="4">
    <location>
        <begin position="186"/>
        <end position="203"/>
    </location>
</feature>
<dbReference type="SUPFAM" id="SSF81343">
    <property type="entry name" value="Fumarate reductase respiratory complex transmembrane subunits"/>
    <property type="match status" value="1"/>
</dbReference>
<keyword evidence="7" id="KW-0456">Lyase</keyword>
<reference evidence="7" key="1">
    <citation type="submission" date="2023-07" db="EMBL/GenBank/DDBJ databases">
        <title>Genomic Encyclopedia of Type Strains, Phase IV (KMG-IV): sequencing the most valuable type-strain genomes for metagenomic binning, comparative biology and taxonomic classification.</title>
        <authorList>
            <person name="Goeker M."/>
        </authorList>
    </citation>
    <scope>NUCLEOTIDE SEQUENCE</scope>
    <source>
        <strain evidence="7">DSM 21202</strain>
    </source>
</reference>
<evidence type="ECO:0000313" key="8">
    <source>
        <dbReference type="Proteomes" id="UP001229244"/>
    </source>
</evidence>
<evidence type="ECO:0000256" key="1">
    <source>
        <dbReference type="ARBA" id="ARBA00004651"/>
    </source>
</evidence>
<dbReference type="GO" id="GO:0005886">
    <property type="term" value="C:plasma membrane"/>
    <property type="evidence" value="ECO:0007669"/>
    <property type="project" value="UniProtKB-SubCell"/>
</dbReference>
<evidence type="ECO:0000256" key="4">
    <source>
        <dbReference type="SAM" id="Phobius"/>
    </source>
</evidence>
<dbReference type="GO" id="GO:0051536">
    <property type="term" value="F:iron-sulfur cluster binding"/>
    <property type="evidence" value="ECO:0007669"/>
    <property type="project" value="InterPro"/>
</dbReference>
<dbReference type="InterPro" id="IPR001054">
    <property type="entry name" value="A/G_cyclase"/>
</dbReference>
<dbReference type="Pfam" id="PF00111">
    <property type="entry name" value="Fer2"/>
    <property type="match status" value="1"/>
</dbReference>
<proteinExistence type="predicted"/>
<dbReference type="InterPro" id="IPR050697">
    <property type="entry name" value="Adenylyl/Guanylyl_Cyclase_3/4"/>
</dbReference>
<dbReference type="InterPro" id="IPR036010">
    <property type="entry name" value="2Fe-2S_ferredoxin-like_sf"/>
</dbReference>
<dbReference type="GO" id="GO:0006171">
    <property type="term" value="P:cAMP biosynthetic process"/>
    <property type="evidence" value="ECO:0007669"/>
    <property type="project" value="TreeGrafter"/>
</dbReference>
<dbReference type="SUPFAM" id="SSF55073">
    <property type="entry name" value="Nucleotide cyclase"/>
    <property type="match status" value="1"/>
</dbReference>
<keyword evidence="3 4" id="KW-0472">Membrane</keyword>
<dbReference type="PROSITE" id="PS50125">
    <property type="entry name" value="GUANYLATE_CYCLASE_2"/>
    <property type="match status" value="1"/>
</dbReference>
<name>A0AAE3VKW7_9HYPH</name>
<organism evidence="7 8">
    <name type="scientific">Amorphus orientalis</name>
    <dbReference type="NCBI Taxonomy" id="649198"/>
    <lineage>
        <taxon>Bacteria</taxon>
        <taxon>Pseudomonadati</taxon>
        <taxon>Pseudomonadota</taxon>
        <taxon>Alphaproteobacteria</taxon>
        <taxon>Hyphomicrobiales</taxon>
        <taxon>Amorphaceae</taxon>
        <taxon>Amorphus</taxon>
    </lineage>
</organism>
<dbReference type="InterPro" id="IPR001041">
    <property type="entry name" value="2Fe-2S_ferredoxin-type"/>
</dbReference>
<dbReference type="Gene3D" id="3.10.20.30">
    <property type="match status" value="1"/>
</dbReference>
<gene>
    <name evidence="7" type="ORF">J2S73_000332</name>
</gene>
<accession>A0AAE3VKW7</accession>
<dbReference type="EMBL" id="JAUSUL010000001">
    <property type="protein sequence ID" value="MDQ0313895.1"/>
    <property type="molecule type" value="Genomic_DNA"/>
</dbReference>
<feature type="transmembrane region" description="Helical" evidence="4">
    <location>
        <begin position="236"/>
        <end position="256"/>
    </location>
</feature>
<evidence type="ECO:0000259" key="5">
    <source>
        <dbReference type="PROSITE" id="PS50125"/>
    </source>
</evidence>
<dbReference type="PROSITE" id="PS51085">
    <property type="entry name" value="2FE2S_FER_2"/>
    <property type="match status" value="1"/>
</dbReference>
<comment type="caution">
    <text evidence="7">The sequence shown here is derived from an EMBL/GenBank/DDBJ whole genome shotgun (WGS) entry which is preliminary data.</text>
</comment>